<name>E1P6C6_CITBB</name>
<dbReference type="GO" id="GO:0008270">
    <property type="term" value="F:zinc ion binding"/>
    <property type="evidence" value="ECO:0007669"/>
    <property type="project" value="InterPro"/>
</dbReference>
<keyword evidence="4" id="KW-0540">Nuclease</keyword>
<dbReference type="Proteomes" id="UP000008825">
    <property type="component" value="Chromosome"/>
</dbReference>
<keyword evidence="5" id="KW-1185">Reference proteome</keyword>
<dbReference type="CDD" id="cd00085">
    <property type="entry name" value="HNHc"/>
    <property type="match status" value="1"/>
</dbReference>
<dbReference type="AlphaFoldDB" id="E1P6C6"/>
<evidence type="ECO:0000256" key="1">
    <source>
        <dbReference type="SAM" id="Coils"/>
    </source>
</evidence>
<dbReference type="GO" id="GO:0003676">
    <property type="term" value="F:nucleic acid binding"/>
    <property type="evidence" value="ECO:0007669"/>
    <property type="project" value="InterPro"/>
</dbReference>
<dbReference type="PANTHER" id="PTHR33877">
    <property type="entry name" value="SLL1193 PROTEIN"/>
    <property type="match status" value="1"/>
</dbReference>
<reference evidence="4 5" key="1">
    <citation type="submission" date="2008-07" db="EMBL/GenBank/DDBJ databases">
        <title>Complete sequence of Geobacter bemidjiensis BEM.</title>
        <authorList>
            <consortium name="US DOE Joint Genome Institute"/>
            <person name="Lucas S."/>
            <person name="Copeland A."/>
            <person name="Lapidus A."/>
            <person name="Glavina del Rio T."/>
            <person name="Dalin E."/>
            <person name="Tice H."/>
            <person name="Bruce D."/>
            <person name="Goodwin L."/>
            <person name="Pitluck S."/>
            <person name="Kiss H."/>
            <person name="Brettin T."/>
            <person name="Detter J.C."/>
            <person name="Han C."/>
            <person name="Kuske C.R."/>
            <person name="Schmutz J."/>
            <person name="Larimer F."/>
            <person name="Land M."/>
            <person name="Hauser L."/>
            <person name="Kyrpides N."/>
            <person name="Lykidis A."/>
            <person name="Lovley D."/>
            <person name="Richardson P."/>
        </authorList>
    </citation>
    <scope>NUCLEOTIDE SEQUENCE [LARGE SCALE GENOMIC DNA]</scope>
    <source>
        <strain evidence="5">ATCC BAA-1014 / DSM 16622 / JCM 12645 / Bem</strain>
    </source>
</reference>
<proteinExistence type="predicted"/>
<keyword evidence="4" id="KW-0378">Hydrolase</keyword>
<organism evidence="4 5">
    <name type="scientific">Citrifermentans bemidjiense (strain ATCC BAA-1014 / DSM 16622 / JCM 12645 / Bem)</name>
    <name type="common">Geobacter bemidjiensis</name>
    <dbReference type="NCBI Taxonomy" id="404380"/>
    <lineage>
        <taxon>Bacteria</taxon>
        <taxon>Pseudomonadati</taxon>
        <taxon>Thermodesulfobacteriota</taxon>
        <taxon>Desulfuromonadia</taxon>
        <taxon>Geobacterales</taxon>
        <taxon>Geobacteraceae</taxon>
        <taxon>Citrifermentans</taxon>
    </lineage>
</organism>
<evidence type="ECO:0000256" key="2">
    <source>
        <dbReference type="SAM" id="MobiDB-lite"/>
    </source>
</evidence>
<dbReference type="GO" id="GO:0004519">
    <property type="term" value="F:endonuclease activity"/>
    <property type="evidence" value="ECO:0007669"/>
    <property type="project" value="UniProtKB-KW"/>
</dbReference>
<evidence type="ECO:0000259" key="3">
    <source>
        <dbReference type="SMART" id="SM00507"/>
    </source>
</evidence>
<dbReference type="KEGG" id="gbm:Gbem_4124"/>
<dbReference type="Gene3D" id="1.10.30.50">
    <property type="match status" value="1"/>
</dbReference>
<dbReference type="PANTHER" id="PTHR33877:SF1">
    <property type="entry name" value="TYPE IV METHYL-DIRECTED RESTRICTION ENZYME ECOKMCRA"/>
    <property type="match status" value="1"/>
</dbReference>
<dbReference type="EMBL" id="CP001124">
    <property type="protein sequence ID" value="ADO00821.1"/>
    <property type="molecule type" value="Genomic_DNA"/>
</dbReference>
<feature type="region of interest" description="Disordered" evidence="2">
    <location>
        <begin position="1"/>
        <end position="28"/>
    </location>
</feature>
<dbReference type="STRING" id="404380.Gbem_4124"/>
<reference evidence="4 5" key="2">
    <citation type="journal article" date="2010" name="BMC Genomics">
        <title>The genome of Geobacter bemidjiensis, exemplar for the subsurface clade of Geobacter species that predominate in Fe(III)-reducing subsurface environments.</title>
        <authorList>
            <person name="Aklujkar M."/>
            <person name="Young N.D."/>
            <person name="Holmes D."/>
            <person name="Chavan M."/>
            <person name="Risso C."/>
            <person name="Kiss H.E."/>
            <person name="Han C.S."/>
            <person name="Land M.L."/>
            <person name="Lovley D.R."/>
        </authorList>
    </citation>
    <scope>NUCLEOTIDE SEQUENCE [LARGE SCALE GENOMIC DNA]</scope>
    <source>
        <strain evidence="5">ATCC BAA-1014 / DSM 16622 / JCM 12645 / Bem</strain>
    </source>
</reference>
<evidence type="ECO:0000313" key="4">
    <source>
        <dbReference type="EMBL" id="ADO00821.1"/>
    </source>
</evidence>
<dbReference type="HOGENOM" id="CLU_1641331_0_0_7"/>
<dbReference type="eggNOG" id="COG1403">
    <property type="taxonomic scope" value="Bacteria"/>
</dbReference>
<feature type="coiled-coil region" evidence="1">
    <location>
        <begin position="30"/>
        <end position="80"/>
    </location>
</feature>
<dbReference type="SMART" id="SM00507">
    <property type="entry name" value="HNHc"/>
    <property type="match status" value="1"/>
</dbReference>
<dbReference type="InterPro" id="IPR052892">
    <property type="entry name" value="NA-targeting_endonuclease"/>
</dbReference>
<keyword evidence="4" id="KW-0255">Endonuclease</keyword>
<accession>E1P6C6</accession>
<feature type="domain" description="HNH nuclease" evidence="3">
    <location>
        <begin position="105"/>
        <end position="155"/>
    </location>
</feature>
<gene>
    <name evidence="4" type="ordered locus">Gbem_4124</name>
</gene>
<evidence type="ECO:0000313" key="5">
    <source>
        <dbReference type="Proteomes" id="UP000008825"/>
    </source>
</evidence>
<dbReference type="InterPro" id="IPR003615">
    <property type="entry name" value="HNH_nuc"/>
</dbReference>
<dbReference type="OrthoDB" id="7864535at2"/>
<dbReference type="InterPro" id="IPR002711">
    <property type="entry name" value="HNH"/>
</dbReference>
<sequence>MSNKKELTPRLPVCNKNRRWSSSRPYSPGKVVMTKKLREQQEKIAALNKAASSWFRQPGQSEAERKLSEQQKRIADFDKATANWFFQMQTEQADSRRKRQPIARAVRNVVWNRDGGVCVECGSNENLEFDHIIPHSKGGSDTERNIQLLCMKCNRTKYDKI</sequence>
<protein>
    <submittedName>
        <fullName evidence="4">HNH endonuclease</fullName>
    </submittedName>
</protein>
<dbReference type="Pfam" id="PF01844">
    <property type="entry name" value="HNH"/>
    <property type="match status" value="1"/>
</dbReference>
<keyword evidence="1" id="KW-0175">Coiled coil</keyword>